<dbReference type="Pfam" id="PF05703">
    <property type="entry name" value="Auxin_canalis"/>
    <property type="match status" value="1"/>
</dbReference>
<feature type="domain" description="Pleckstrin-like plant" evidence="2">
    <location>
        <begin position="275"/>
        <end position="379"/>
    </location>
</feature>
<protein>
    <recommendedName>
        <fullName evidence="5">VAN3-binding protein</fullName>
    </recommendedName>
</protein>
<dbReference type="Pfam" id="PF08458">
    <property type="entry name" value="PH_2"/>
    <property type="match status" value="1"/>
</dbReference>
<evidence type="ECO:0000313" key="3">
    <source>
        <dbReference type="EMBL" id="KAF5725904.1"/>
    </source>
</evidence>
<dbReference type="InParanoid" id="A0A7J7BVM8"/>
<keyword evidence="4" id="KW-1185">Reference proteome</keyword>
<dbReference type="EMBL" id="JAAARO010000023">
    <property type="protein sequence ID" value="KAF5725904.1"/>
    <property type="molecule type" value="Genomic_DNA"/>
</dbReference>
<dbReference type="FunCoup" id="A0A7J7BVM8">
    <property type="interactions" value="223"/>
</dbReference>
<evidence type="ECO:0008006" key="5">
    <source>
        <dbReference type="Google" id="ProtNLM"/>
    </source>
</evidence>
<proteinExistence type="predicted"/>
<dbReference type="InterPro" id="IPR008546">
    <property type="entry name" value="VAN3-bd-like_auxin_canal"/>
</dbReference>
<gene>
    <name evidence="3" type="ORF">HS088_TW23G00636</name>
</gene>
<dbReference type="AlphaFoldDB" id="A0A7J7BVM8"/>
<organism evidence="3 4">
    <name type="scientific">Tripterygium wilfordii</name>
    <name type="common">Thunder God vine</name>
    <dbReference type="NCBI Taxonomy" id="458696"/>
    <lineage>
        <taxon>Eukaryota</taxon>
        <taxon>Viridiplantae</taxon>
        <taxon>Streptophyta</taxon>
        <taxon>Embryophyta</taxon>
        <taxon>Tracheophyta</taxon>
        <taxon>Spermatophyta</taxon>
        <taxon>Magnoliopsida</taxon>
        <taxon>eudicotyledons</taxon>
        <taxon>Gunneridae</taxon>
        <taxon>Pentapetalae</taxon>
        <taxon>rosids</taxon>
        <taxon>fabids</taxon>
        <taxon>Celastrales</taxon>
        <taxon>Celastraceae</taxon>
        <taxon>Tripterygium</taxon>
    </lineage>
</organism>
<dbReference type="OrthoDB" id="786244at2759"/>
<accession>A0A7J7BVM8</accession>
<name>A0A7J7BVM8_TRIWF</name>
<dbReference type="PANTHER" id="PTHR31351:SF25">
    <property type="entry name" value="AUXIN CANALIZATION PROTEIN (DUF828)"/>
    <property type="match status" value="1"/>
</dbReference>
<dbReference type="InterPro" id="IPR040269">
    <property type="entry name" value="VAB"/>
</dbReference>
<comment type="caution">
    <text evidence="3">The sequence shown here is derived from an EMBL/GenBank/DDBJ whole genome shotgun (WGS) entry which is preliminary data.</text>
</comment>
<evidence type="ECO:0000313" key="4">
    <source>
        <dbReference type="Proteomes" id="UP000593562"/>
    </source>
</evidence>
<sequence length="393" mass="43260">MGSSTFNPISTPSEAHPETMDFLSTTWCDFAVQALQPDLQDQSIALLDNPIKSNEAPFLKMEKNVKMDDAEFGSVPPLKSNDVKSWLWMQQAMHPELNYSGRKKWFPWKLLPFKTISIKKWWKEIKLQRKEERRLQNAQVHAAISVAGLAAALAAIAAENKDQSKTMTSARDAAVASAAALVAAQCAEFAKATGAKREQLRNVIGSAMSSTSASDILTLSAAAATSLRGAAALKARTGGCKNRVNGSAHVLPIEDNNDFELDFEKCKSILAKGAELGVETQDGNYIVTSVFITLNSEAKVTLKMKKLNMLKTKKQCVVVDMHAELYKDSEGGHDEESEATTCYLIVLSTNKGTIKLDMADDYHLYKTWTTTISHMLMLSTSFTNCDLQFYTKP</sequence>
<dbReference type="InterPro" id="IPR013666">
    <property type="entry name" value="PH_pln"/>
</dbReference>
<reference evidence="3 4" key="1">
    <citation type="journal article" date="2020" name="Nat. Commun.">
        <title>Genome of Tripterygium wilfordii and identification of cytochrome P450 involved in triptolide biosynthesis.</title>
        <authorList>
            <person name="Tu L."/>
            <person name="Su P."/>
            <person name="Zhang Z."/>
            <person name="Gao L."/>
            <person name="Wang J."/>
            <person name="Hu T."/>
            <person name="Zhou J."/>
            <person name="Zhang Y."/>
            <person name="Zhao Y."/>
            <person name="Liu Y."/>
            <person name="Song Y."/>
            <person name="Tong Y."/>
            <person name="Lu Y."/>
            <person name="Yang J."/>
            <person name="Xu C."/>
            <person name="Jia M."/>
            <person name="Peters R.J."/>
            <person name="Huang L."/>
            <person name="Gao W."/>
        </authorList>
    </citation>
    <scope>NUCLEOTIDE SEQUENCE [LARGE SCALE GENOMIC DNA]</scope>
    <source>
        <strain evidence="4">cv. XIE 37</strain>
        <tissue evidence="3">Leaf</tissue>
    </source>
</reference>
<dbReference type="Proteomes" id="UP000593562">
    <property type="component" value="Unassembled WGS sequence"/>
</dbReference>
<feature type="domain" description="VAN3-binding protein-like auxin canalisation" evidence="1">
    <location>
        <begin position="16"/>
        <end position="255"/>
    </location>
</feature>
<evidence type="ECO:0000259" key="2">
    <source>
        <dbReference type="Pfam" id="PF08458"/>
    </source>
</evidence>
<dbReference type="PANTHER" id="PTHR31351">
    <property type="entry name" value="EXPRESSED PROTEIN"/>
    <property type="match status" value="1"/>
</dbReference>
<evidence type="ECO:0000259" key="1">
    <source>
        <dbReference type="Pfam" id="PF05703"/>
    </source>
</evidence>